<reference evidence="2" key="1">
    <citation type="submission" date="2001-04" db="EMBL/GenBank/DDBJ databases">
        <title>Oryza sativa nipponbare(GA3) genomic DNA, chromosome 6, PAC clone:P0537F07.</title>
        <authorList>
            <person name="Sasaki T."/>
            <person name="Matsumoto T."/>
            <person name="Yamamoto K."/>
        </authorList>
    </citation>
    <scope>NUCLEOTIDE SEQUENCE</scope>
</reference>
<evidence type="ECO:0000256" key="1">
    <source>
        <dbReference type="SAM" id="MobiDB-lite"/>
    </source>
</evidence>
<reference evidence="4" key="4">
    <citation type="journal article" date="2008" name="Nucleic Acids Res.">
        <title>The rice annotation project database (RAP-DB): 2008 update.</title>
        <authorList>
            <consortium name="The rice annotation project (RAP)"/>
        </authorList>
    </citation>
    <scope>GENOME REANNOTATION</scope>
    <source>
        <strain evidence="4">cv. Nipponbare</strain>
    </source>
</reference>
<dbReference type="Proteomes" id="UP000000763">
    <property type="component" value="Chromosome 6"/>
</dbReference>
<sequence>MRVYIAIYQESLSWLTGEVDDTVVDEGVTVSLPTAILAWDPLLPATATPAATAAARSERRAAATVRSWRGEGGDTPGCQIPAISSSSSSSAAAAALPPPAAAMGAYSLARSCGAAPGRRFLHLIVIGGGLRATLLPLDSAPPPTGSALPSGRTAADAPPLRRI</sequence>
<protein>
    <submittedName>
        <fullName evidence="3">Uncharacterized protein</fullName>
    </submittedName>
</protein>
<reference evidence="3" key="2">
    <citation type="submission" date="2002-02" db="EMBL/GenBank/DDBJ databases">
        <title>Oryza sativa nipponbare(GA3) genomic DNA, chromosome 6, BAC clone:OSJNBb0024N18.</title>
        <authorList>
            <person name="Sasaki T."/>
            <person name="Matsumoto T."/>
            <person name="Yamamoto K."/>
        </authorList>
    </citation>
    <scope>NUCLEOTIDE SEQUENCE</scope>
</reference>
<organism evidence="3 4">
    <name type="scientific">Oryza sativa subsp. japonica</name>
    <name type="common">Rice</name>
    <dbReference type="NCBI Taxonomy" id="39947"/>
    <lineage>
        <taxon>Eukaryota</taxon>
        <taxon>Viridiplantae</taxon>
        <taxon>Streptophyta</taxon>
        <taxon>Embryophyta</taxon>
        <taxon>Tracheophyta</taxon>
        <taxon>Spermatophyta</taxon>
        <taxon>Magnoliopsida</taxon>
        <taxon>Liliopsida</taxon>
        <taxon>Poales</taxon>
        <taxon>Poaceae</taxon>
        <taxon>BOP clade</taxon>
        <taxon>Oryzoideae</taxon>
        <taxon>Oryzeae</taxon>
        <taxon>Oryzinae</taxon>
        <taxon>Oryza</taxon>
        <taxon>Oryza sativa</taxon>
    </lineage>
</organism>
<name>Q69TH7_ORYSJ</name>
<evidence type="ECO:0000313" key="3">
    <source>
        <dbReference type="EMBL" id="BAD35830.1"/>
    </source>
</evidence>
<evidence type="ECO:0000313" key="2">
    <source>
        <dbReference type="EMBL" id="BAD35322.1"/>
    </source>
</evidence>
<dbReference type="EMBL" id="AP004741">
    <property type="protein sequence ID" value="BAD35830.1"/>
    <property type="molecule type" value="Genomic_DNA"/>
</dbReference>
<feature type="region of interest" description="Disordered" evidence="1">
    <location>
        <begin position="137"/>
        <end position="163"/>
    </location>
</feature>
<evidence type="ECO:0000313" key="4">
    <source>
        <dbReference type="Proteomes" id="UP000000763"/>
    </source>
</evidence>
<reference evidence="4" key="3">
    <citation type="journal article" date="2005" name="Nature">
        <title>The map-based sequence of the rice genome.</title>
        <authorList>
            <consortium name="International rice genome sequencing project (IRGSP)"/>
            <person name="Matsumoto T."/>
            <person name="Wu J."/>
            <person name="Kanamori H."/>
            <person name="Katayose Y."/>
            <person name="Fujisawa M."/>
            <person name="Namiki N."/>
            <person name="Mizuno H."/>
            <person name="Yamamoto K."/>
            <person name="Antonio B.A."/>
            <person name="Baba T."/>
            <person name="Sakata K."/>
            <person name="Nagamura Y."/>
            <person name="Aoki H."/>
            <person name="Arikawa K."/>
            <person name="Arita K."/>
            <person name="Bito T."/>
            <person name="Chiden Y."/>
            <person name="Fujitsuka N."/>
            <person name="Fukunaka R."/>
            <person name="Hamada M."/>
            <person name="Harada C."/>
            <person name="Hayashi A."/>
            <person name="Hijishita S."/>
            <person name="Honda M."/>
            <person name="Hosokawa S."/>
            <person name="Ichikawa Y."/>
            <person name="Idonuma A."/>
            <person name="Iijima M."/>
            <person name="Ikeda M."/>
            <person name="Ikeno M."/>
            <person name="Ito K."/>
            <person name="Ito S."/>
            <person name="Ito T."/>
            <person name="Ito Y."/>
            <person name="Ito Y."/>
            <person name="Iwabuchi A."/>
            <person name="Kamiya K."/>
            <person name="Karasawa W."/>
            <person name="Kurita K."/>
            <person name="Katagiri S."/>
            <person name="Kikuta A."/>
            <person name="Kobayashi H."/>
            <person name="Kobayashi N."/>
            <person name="Machita K."/>
            <person name="Maehara T."/>
            <person name="Masukawa M."/>
            <person name="Mizubayashi T."/>
            <person name="Mukai Y."/>
            <person name="Nagasaki H."/>
            <person name="Nagata Y."/>
            <person name="Naito S."/>
            <person name="Nakashima M."/>
            <person name="Nakama Y."/>
            <person name="Nakamichi Y."/>
            <person name="Nakamura M."/>
            <person name="Meguro A."/>
            <person name="Negishi M."/>
            <person name="Ohta I."/>
            <person name="Ohta T."/>
            <person name="Okamoto M."/>
            <person name="Ono N."/>
            <person name="Saji S."/>
            <person name="Sakaguchi M."/>
            <person name="Sakai K."/>
            <person name="Shibata M."/>
            <person name="Shimokawa T."/>
            <person name="Song J."/>
            <person name="Takazaki Y."/>
            <person name="Terasawa K."/>
            <person name="Tsugane M."/>
            <person name="Tsuji K."/>
            <person name="Ueda S."/>
            <person name="Waki K."/>
            <person name="Yamagata H."/>
            <person name="Yamamoto M."/>
            <person name="Yamamoto S."/>
            <person name="Yamane H."/>
            <person name="Yoshiki S."/>
            <person name="Yoshihara R."/>
            <person name="Yukawa K."/>
            <person name="Zhong H."/>
            <person name="Yano M."/>
            <person name="Yuan Q."/>
            <person name="Ouyang S."/>
            <person name="Liu J."/>
            <person name="Jones K.M."/>
            <person name="Gansberger K."/>
            <person name="Moffat K."/>
            <person name="Hill J."/>
            <person name="Bera J."/>
            <person name="Fadrosh D."/>
            <person name="Jin S."/>
            <person name="Johri S."/>
            <person name="Kim M."/>
            <person name="Overton L."/>
            <person name="Reardon M."/>
            <person name="Tsitrin T."/>
            <person name="Vuong H."/>
            <person name="Weaver B."/>
            <person name="Ciecko A."/>
            <person name="Tallon L."/>
            <person name="Jackson J."/>
            <person name="Pai G."/>
            <person name="Aken S.V."/>
            <person name="Utterback T."/>
            <person name="Reidmuller S."/>
            <person name="Feldblyum T."/>
            <person name="Hsiao J."/>
            <person name="Zismann V."/>
            <person name="Iobst S."/>
            <person name="de Vazeille A.R."/>
            <person name="Buell C.R."/>
            <person name="Ying K."/>
            <person name="Li Y."/>
            <person name="Lu T."/>
            <person name="Huang Y."/>
            <person name="Zhao Q."/>
            <person name="Feng Q."/>
            <person name="Zhang L."/>
            <person name="Zhu J."/>
            <person name="Weng Q."/>
            <person name="Mu J."/>
            <person name="Lu Y."/>
            <person name="Fan D."/>
            <person name="Liu Y."/>
            <person name="Guan J."/>
            <person name="Zhang Y."/>
            <person name="Yu S."/>
            <person name="Liu X."/>
            <person name="Zhang Y."/>
            <person name="Hong G."/>
            <person name="Han B."/>
            <person name="Choisne N."/>
            <person name="Demange N."/>
            <person name="Orjeda G."/>
            <person name="Samain S."/>
            <person name="Cattolico L."/>
            <person name="Pelletier E."/>
            <person name="Couloux A."/>
            <person name="Segurens B."/>
            <person name="Wincker P."/>
            <person name="D'Hont A."/>
            <person name="Scarpelli C."/>
            <person name="Weissenbach J."/>
            <person name="Salanoubat M."/>
            <person name="Quetier F."/>
            <person name="Yu Y."/>
            <person name="Kim H.R."/>
            <person name="Rambo T."/>
            <person name="Currie J."/>
            <person name="Collura K."/>
            <person name="Luo M."/>
            <person name="Yang T."/>
            <person name="Ammiraju J.S.S."/>
            <person name="Engler F."/>
            <person name="Soderlund C."/>
            <person name="Wing R.A."/>
            <person name="Palmer L.E."/>
            <person name="de la Bastide M."/>
            <person name="Spiegel L."/>
            <person name="Nascimento L."/>
            <person name="Zutavern T."/>
            <person name="O'Shaughnessy A."/>
            <person name="Dike S."/>
            <person name="Dedhia N."/>
            <person name="Preston R."/>
            <person name="Balija V."/>
            <person name="McCombie W.R."/>
            <person name="Chow T."/>
            <person name="Chen H."/>
            <person name="Chung M."/>
            <person name="Chen C."/>
            <person name="Shaw J."/>
            <person name="Wu H."/>
            <person name="Hsiao K."/>
            <person name="Chao Y."/>
            <person name="Chu M."/>
            <person name="Cheng C."/>
            <person name="Hour A."/>
            <person name="Lee P."/>
            <person name="Lin S."/>
            <person name="Lin Y."/>
            <person name="Liou J."/>
            <person name="Liu S."/>
            <person name="Hsing Y."/>
            <person name="Raghuvanshi S."/>
            <person name="Mohanty A."/>
            <person name="Bharti A.K."/>
            <person name="Gaur A."/>
            <person name="Gupta V."/>
            <person name="Kumar D."/>
            <person name="Ravi V."/>
            <person name="Vij S."/>
            <person name="Kapur A."/>
            <person name="Khurana P."/>
            <person name="Khurana P."/>
            <person name="Khurana J.P."/>
            <person name="Tyagi A.K."/>
            <person name="Gaikwad K."/>
            <person name="Singh A."/>
            <person name="Dalal V."/>
            <person name="Srivastava S."/>
            <person name="Dixit A."/>
            <person name="Pal A.K."/>
            <person name="Ghazi I.A."/>
            <person name="Yadav M."/>
            <person name="Pandit A."/>
            <person name="Bhargava A."/>
            <person name="Sureshbabu K."/>
            <person name="Batra K."/>
            <person name="Sharma T.R."/>
            <person name="Mohapatra T."/>
            <person name="Singh N.K."/>
            <person name="Messing J."/>
            <person name="Nelson A.B."/>
            <person name="Fuks G."/>
            <person name="Kavchok S."/>
            <person name="Keizer G."/>
            <person name="Linton E."/>
            <person name="Llaca V."/>
            <person name="Song R."/>
            <person name="Tanyolac B."/>
            <person name="Young S."/>
            <person name="Ho-Il K."/>
            <person name="Hahn J.H."/>
            <person name="Sangsakoo G."/>
            <person name="Vanavichit A."/>
            <person name="de Mattos Luiz.A.T."/>
            <person name="Zimmer P.D."/>
            <person name="Malone G."/>
            <person name="Dellagostin O."/>
            <person name="de Oliveira A.C."/>
            <person name="Bevan M."/>
            <person name="Bancroft I."/>
            <person name="Minx P."/>
            <person name="Cordum H."/>
            <person name="Wilson R."/>
            <person name="Cheng Z."/>
            <person name="Jin W."/>
            <person name="Jiang J."/>
            <person name="Leong S.A."/>
            <person name="Iwama H."/>
            <person name="Gojobori T."/>
            <person name="Itoh T."/>
            <person name="Niimura Y."/>
            <person name="Fujii Y."/>
            <person name="Habara T."/>
            <person name="Sakai H."/>
            <person name="Sato Y."/>
            <person name="Wilson G."/>
            <person name="Kumar K."/>
            <person name="McCouch S."/>
            <person name="Juretic N."/>
            <person name="Hoen D."/>
            <person name="Wright S."/>
            <person name="Bruskiewich R."/>
            <person name="Bureau T."/>
            <person name="Miyao A."/>
            <person name="Hirochika H."/>
            <person name="Nishikawa T."/>
            <person name="Kadowaki K."/>
            <person name="Sugiura M."/>
            <person name="Burr B."/>
            <person name="Sasaki T."/>
        </authorList>
    </citation>
    <scope>NUCLEOTIDE SEQUENCE [LARGE SCALE GENOMIC DNA]</scope>
    <source>
        <strain evidence="4">cv. Nipponbare</strain>
    </source>
</reference>
<dbReference type="EMBL" id="AP003525">
    <property type="protein sequence ID" value="BAD35322.1"/>
    <property type="molecule type" value="Genomic_DNA"/>
</dbReference>
<accession>Q69TH7</accession>
<dbReference type="AlphaFoldDB" id="Q69TH7"/>
<gene>
    <name evidence="3" type="ORF">OSJNBb0024N18.9</name>
    <name evidence="2" type="ORF">P0537F07.31</name>
</gene>
<proteinExistence type="predicted"/>